<proteinExistence type="predicted"/>
<gene>
    <name evidence="1" type="ordered locus">MLP_39100</name>
</gene>
<organism evidence="1 2">
    <name type="scientific">Microlunatus phosphovorus (strain ATCC 700054 / DSM 10555 / JCM 9379 / NBRC 101784 / NCIMB 13414 / VKM Ac-1990 / NM-1)</name>
    <dbReference type="NCBI Taxonomy" id="1032480"/>
    <lineage>
        <taxon>Bacteria</taxon>
        <taxon>Bacillati</taxon>
        <taxon>Actinomycetota</taxon>
        <taxon>Actinomycetes</taxon>
        <taxon>Propionibacteriales</taxon>
        <taxon>Propionibacteriaceae</taxon>
        <taxon>Microlunatus</taxon>
    </lineage>
</organism>
<dbReference type="EMBL" id="AP012204">
    <property type="protein sequence ID" value="BAK36924.1"/>
    <property type="molecule type" value="Genomic_DNA"/>
</dbReference>
<sequence length="147" mass="15891">MEPRRTTEVVTVVSDGRTLTPGTREQTDFTAAALVSPDGTTTIDDEATLTKIAGMIEKSSKHTVLLNRPEPPDTGLDTNKRPFNSTGTFVLYRASGLLTADVVVECSDQEQRWRFTAEANPALGTVNCAVEPPRGNAMARQVYGAFC</sequence>
<reference evidence="1 2" key="1">
    <citation type="submission" date="2011-05" db="EMBL/GenBank/DDBJ databases">
        <title>Whole genome sequence of Microlunatus phosphovorus NM-1.</title>
        <authorList>
            <person name="Hosoyama A."/>
            <person name="Sasaki K."/>
            <person name="Harada T."/>
            <person name="Igarashi R."/>
            <person name="Kawakoshi A."/>
            <person name="Sasagawa M."/>
            <person name="Fukada J."/>
            <person name="Nakamura S."/>
            <person name="Katano Y."/>
            <person name="Hanada S."/>
            <person name="Kamagata Y."/>
            <person name="Nakamura N."/>
            <person name="Yamazaki S."/>
            <person name="Fujita N."/>
        </authorList>
    </citation>
    <scope>NUCLEOTIDE SEQUENCE [LARGE SCALE GENOMIC DNA]</scope>
    <source>
        <strain evidence="2">ATCC 700054 / DSM 10555 / JCM 9379 / NBRC 101784 / NCIMB 13414 / VKM Ac-1990 / NM-1</strain>
    </source>
</reference>
<protein>
    <submittedName>
        <fullName evidence="1">Uncharacterized protein</fullName>
    </submittedName>
</protein>
<dbReference type="STRING" id="1032480.MLP_39100"/>
<evidence type="ECO:0000313" key="2">
    <source>
        <dbReference type="Proteomes" id="UP000007947"/>
    </source>
</evidence>
<dbReference type="Proteomes" id="UP000007947">
    <property type="component" value="Chromosome"/>
</dbReference>
<keyword evidence="2" id="KW-1185">Reference proteome</keyword>
<accession>F5XQ93</accession>
<dbReference type="HOGENOM" id="CLU_1765909_0_0_11"/>
<dbReference type="KEGG" id="mph:MLP_39100"/>
<name>F5XQ93_MICPN</name>
<dbReference type="AlphaFoldDB" id="F5XQ93"/>
<evidence type="ECO:0000313" key="1">
    <source>
        <dbReference type="EMBL" id="BAK36924.1"/>
    </source>
</evidence>